<evidence type="ECO:0000313" key="4">
    <source>
        <dbReference type="Proteomes" id="UP000188246"/>
    </source>
</evidence>
<dbReference type="AlphaFoldDB" id="A0A1Q2D5U6"/>
<dbReference type="RefSeq" id="WP_077275875.1">
    <property type="nucleotide sequence ID" value="NZ_CP019609.1"/>
</dbReference>
<evidence type="ECO:0000256" key="1">
    <source>
        <dbReference type="ARBA" id="ARBA00022692"/>
    </source>
</evidence>
<keyword evidence="4" id="KW-1185">Reference proteome</keyword>
<proteinExistence type="predicted"/>
<dbReference type="Pfam" id="PF07155">
    <property type="entry name" value="ECF-ribofla_trS"/>
    <property type="match status" value="1"/>
</dbReference>
<dbReference type="EMBL" id="CP019609">
    <property type="protein sequence ID" value="AQP53790.1"/>
    <property type="molecule type" value="Genomic_DNA"/>
</dbReference>
<sequence>MTNTNFSTRKIVAIALFAALVTIATTIRIPLPALVGQPFIHLGSSVFILAVLLLGVLPGAIAGSLGFVIFDVLNGFAAEAPYFILECFIIAGILSLVLRSTQFAKQPTTPKLILLTVVAGIAKLGMTFLKNTVMALVLGATVPVAVTSSISALYITLINAIAAVIIVSLLYFPLRTILDRTLGK</sequence>
<dbReference type="GO" id="GO:0016020">
    <property type="term" value="C:membrane"/>
    <property type="evidence" value="ECO:0007669"/>
    <property type="project" value="InterPro"/>
</dbReference>
<dbReference type="InterPro" id="IPR009825">
    <property type="entry name" value="ECF_substrate-spec-like"/>
</dbReference>
<dbReference type="PANTHER" id="PTHR37815:SF3">
    <property type="entry name" value="UPF0397 PROTEIN SPR0429"/>
    <property type="match status" value="1"/>
</dbReference>
<name>A0A1Q2D5U6_9ENTE</name>
<keyword evidence="2" id="KW-1133">Transmembrane helix</keyword>
<reference evidence="3 4" key="1">
    <citation type="journal article" date="2010" name="Int. J. Syst. Evol. Microbiol.">
        <title>Vagococcus penaei sp. nov., isolated from spoilage microbiota of cooked shrimp (Penaeus vannamei).</title>
        <authorList>
            <person name="Jaffres E."/>
            <person name="Prevost H."/>
            <person name="Rossero A."/>
            <person name="Joffraud J.J."/>
            <person name="Dousset X."/>
        </authorList>
    </citation>
    <scope>NUCLEOTIDE SEQUENCE [LARGE SCALE GENOMIC DNA]</scope>
    <source>
        <strain evidence="3 4">CD276</strain>
    </source>
</reference>
<dbReference type="KEGG" id="vpi:BW732_05745"/>
<dbReference type="STRING" id="633807.BW732_05745"/>
<dbReference type="Gene3D" id="1.10.1760.20">
    <property type="match status" value="1"/>
</dbReference>
<organism evidence="3 4">
    <name type="scientific">Vagococcus penaei</name>
    <dbReference type="NCBI Taxonomy" id="633807"/>
    <lineage>
        <taxon>Bacteria</taxon>
        <taxon>Bacillati</taxon>
        <taxon>Bacillota</taxon>
        <taxon>Bacilli</taxon>
        <taxon>Lactobacillales</taxon>
        <taxon>Enterococcaceae</taxon>
        <taxon>Vagococcus</taxon>
    </lineage>
</organism>
<keyword evidence="2" id="KW-0472">Membrane</keyword>
<dbReference type="Proteomes" id="UP000188246">
    <property type="component" value="Chromosome"/>
</dbReference>
<gene>
    <name evidence="3" type="ORF">BW732_05745</name>
</gene>
<evidence type="ECO:0000256" key="2">
    <source>
        <dbReference type="ARBA" id="ARBA00022989"/>
    </source>
</evidence>
<protein>
    <submittedName>
        <fullName evidence="3">Uncharacterized protein</fullName>
    </submittedName>
</protein>
<dbReference type="PANTHER" id="PTHR37815">
    <property type="entry name" value="UPF0397 PROTEIN BC_2624-RELATED"/>
    <property type="match status" value="1"/>
</dbReference>
<keyword evidence="1" id="KW-0812">Transmembrane</keyword>
<dbReference type="OrthoDB" id="2988652at2"/>
<accession>A0A1Q2D5U6</accession>
<evidence type="ECO:0000313" key="3">
    <source>
        <dbReference type="EMBL" id="AQP53790.1"/>
    </source>
</evidence>